<feature type="chain" id="PRO_5046034350" evidence="5">
    <location>
        <begin position="24"/>
        <end position="703"/>
    </location>
</feature>
<keyword evidence="1" id="KW-0479">Metal-binding</keyword>
<evidence type="ECO:0000256" key="4">
    <source>
        <dbReference type="ARBA" id="ARBA00033751"/>
    </source>
</evidence>
<keyword evidence="2" id="KW-0378">Hydrolase</keyword>
<dbReference type="Pfam" id="PF14863">
    <property type="entry name" value="Alkyl_sulf_dimr"/>
    <property type="match status" value="1"/>
</dbReference>
<dbReference type="EMBL" id="JAKILK010000006">
    <property type="protein sequence ID" value="MCL1117992.1"/>
    <property type="molecule type" value="Genomic_DNA"/>
</dbReference>
<sequence length="703" mass="77073">MNKSVIASIVIASFSLSSSVVSAADHGHGHGAGQDEHTLTTSFMYQGKPATQATKAYNAEFAKGLKFDDTKSFQEGRANLIAPLDAATSALLADAYEFVGEKTPDTINPSLYRQAQMNNEAYGLYQVNDKIFQIRGTDLANMSLVRTDNGWIVFDPLTTREAAKASLTFALKNLPFGNNDPVVAMVYSHSHADHFGGSRGVQDLFPNVKVYGSAHITKEMIDENVLAGNAMSRRTSYQYGATMKPSETTIVDAALSNGIAKGEITYVLPDHETNLENKFETVIIDGLELVFMDVSGTEAPSEAVAYIPSMKAIWGAEVTYKGMHNIYTLRGAKVRDALKWSKEINNIIQAWGGEVEFLFAAHSSPVWSNNDISDFLKLQRDNYGFVHNQSLRLANNGVVMQDIGWEIQKVLPNSIKDAWHTNGYHGTYSHNSRAVYNMYLGYFDMNPANLNPLPTKAEATKFVEYMGGEKAVLKHAKADFAKGEYNFVATALNKVVVSNPNNNDARLLLADTYEQLGYQSEGAGWRNVYLSGAQELRIGRQEGALKSASADVIAEMPVGSLLDFLAIKVDSIKAQDYAFEVNLVIPDAKDIFVVELANGNLSNAKIDKVKDTATATFTINQSDIVKLNLKQTTVKELLASQAATIQGDASFLETLAKVMTEFDPAFEIVPLPSEKVIEANKAIYMKDVAKPAHNDRHHGHDSK</sequence>
<dbReference type="Gene3D" id="1.25.40.880">
    <property type="entry name" value="Alkyl sulfatase, dimerisation domain"/>
    <property type="match status" value="1"/>
</dbReference>
<dbReference type="InterPro" id="IPR029228">
    <property type="entry name" value="Alkyl_sulf_dimr"/>
</dbReference>
<evidence type="ECO:0000313" key="8">
    <source>
        <dbReference type="Proteomes" id="UP001203212"/>
    </source>
</evidence>
<comment type="similarity">
    <text evidence="4">Belongs to the metallo-beta-lactamase superfamily. Type III sulfatase family.</text>
</comment>
<proteinExistence type="inferred from homology"/>
<keyword evidence="5" id="KW-0732">Signal</keyword>
<evidence type="ECO:0000256" key="2">
    <source>
        <dbReference type="ARBA" id="ARBA00022801"/>
    </source>
</evidence>
<dbReference type="Gene3D" id="3.30.1050.10">
    <property type="entry name" value="SCP2 sterol-binding domain"/>
    <property type="match status" value="1"/>
</dbReference>
<dbReference type="Pfam" id="PF00753">
    <property type="entry name" value="Lactamase_B"/>
    <property type="match status" value="1"/>
</dbReference>
<dbReference type="InterPro" id="IPR052195">
    <property type="entry name" value="Bact_Alkyl/Aryl-Sulfatase"/>
</dbReference>
<dbReference type="InterPro" id="IPR038536">
    <property type="entry name" value="Alkyl/aryl-sulf_dimr_sf"/>
</dbReference>
<dbReference type="Gene3D" id="3.60.15.30">
    <property type="entry name" value="Metallo-beta-lactamase domain"/>
    <property type="match status" value="1"/>
</dbReference>
<reference evidence="7 8" key="1">
    <citation type="submission" date="2022-01" db="EMBL/GenBank/DDBJ databases">
        <title>Whole genome-based taxonomy of the Shewanellaceae.</title>
        <authorList>
            <person name="Martin-Rodriguez A.J."/>
        </authorList>
    </citation>
    <scope>NUCLEOTIDE SEQUENCE [LARGE SCALE GENOMIC DNA]</scope>
    <source>
        <strain evidence="7 8">JCM 17801</strain>
    </source>
</reference>
<dbReference type="PANTHER" id="PTHR43223">
    <property type="entry name" value="ALKYL/ARYL-SULFATASE"/>
    <property type="match status" value="1"/>
</dbReference>
<keyword evidence="3" id="KW-0862">Zinc</keyword>
<feature type="domain" description="Metallo-beta-lactamase" evidence="6">
    <location>
        <begin position="139"/>
        <end position="362"/>
    </location>
</feature>
<dbReference type="CDD" id="cd07710">
    <property type="entry name" value="arylsulfatase_Sdsa1-like_MBL-fold"/>
    <property type="match status" value="1"/>
</dbReference>
<evidence type="ECO:0000313" key="7">
    <source>
        <dbReference type="EMBL" id="MCL1117992.1"/>
    </source>
</evidence>
<accession>A0ABT0L2Q8</accession>
<dbReference type="InterPro" id="IPR044097">
    <property type="entry name" value="Bds1/SdsA1_MBL-fold"/>
</dbReference>
<keyword evidence="8" id="KW-1185">Reference proteome</keyword>
<dbReference type="InterPro" id="IPR001279">
    <property type="entry name" value="Metallo-B-lactamas"/>
</dbReference>
<name>A0ABT0L2Q8_9GAMM</name>
<evidence type="ECO:0000256" key="1">
    <source>
        <dbReference type="ARBA" id="ARBA00022723"/>
    </source>
</evidence>
<protein>
    <submittedName>
        <fullName evidence="7">MBL fold metallo-hydrolase</fullName>
    </submittedName>
</protein>
<dbReference type="RefSeq" id="WP_188841845.1">
    <property type="nucleotide sequence ID" value="NZ_BMOT01000007.1"/>
</dbReference>
<dbReference type="SUPFAM" id="SSF55718">
    <property type="entry name" value="SCP-like"/>
    <property type="match status" value="1"/>
</dbReference>
<dbReference type="Pfam" id="PF14864">
    <property type="entry name" value="Alkyl_sulf_C"/>
    <property type="match status" value="1"/>
</dbReference>
<evidence type="ECO:0000256" key="5">
    <source>
        <dbReference type="SAM" id="SignalP"/>
    </source>
</evidence>
<dbReference type="InterPro" id="IPR029229">
    <property type="entry name" value="Alkyl_sulf_C"/>
</dbReference>
<comment type="caution">
    <text evidence="7">The sequence shown here is derived from an EMBL/GenBank/DDBJ whole genome shotgun (WGS) entry which is preliminary data.</text>
</comment>
<evidence type="ECO:0000259" key="6">
    <source>
        <dbReference type="SMART" id="SM00849"/>
    </source>
</evidence>
<feature type="signal peptide" evidence="5">
    <location>
        <begin position="1"/>
        <end position="23"/>
    </location>
</feature>
<evidence type="ECO:0000256" key="3">
    <source>
        <dbReference type="ARBA" id="ARBA00022833"/>
    </source>
</evidence>
<dbReference type="InterPro" id="IPR036866">
    <property type="entry name" value="RibonucZ/Hydroxyglut_hydro"/>
</dbReference>
<gene>
    <name evidence="7" type="ORF">L2689_12170</name>
</gene>
<dbReference type="Proteomes" id="UP001203212">
    <property type="component" value="Unassembled WGS sequence"/>
</dbReference>
<dbReference type="SUPFAM" id="SSF56281">
    <property type="entry name" value="Metallo-hydrolase/oxidoreductase"/>
    <property type="match status" value="1"/>
</dbReference>
<dbReference type="InterPro" id="IPR036527">
    <property type="entry name" value="SCP2_sterol-bd_dom_sf"/>
</dbReference>
<organism evidence="7 8">
    <name type="scientific">Shewanella aestuarii</name>
    <dbReference type="NCBI Taxonomy" id="1028752"/>
    <lineage>
        <taxon>Bacteria</taxon>
        <taxon>Pseudomonadati</taxon>
        <taxon>Pseudomonadota</taxon>
        <taxon>Gammaproteobacteria</taxon>
        <taxon>Alteromonadales</taxon>
        <taxon>Shewanellaceae</taxon>
        <taxon>Shewanella</taxon>
    </lineage>
</organism>
<dbReference type="SMART" id="SM00849">
    <property type="entry name" value="Lactamase_B"/>
    <property type="match status" value="1"/>
</dbReference>
<dbReference type="PANTHER" id="PTHR43223:SF1">
    <property type="entry name" value="ALKYL_ARYL-SULFATASE BDS1"/>
    <property type="match status" value="1"/>
</dbReference>